<dbReference type="GO" id="GO:0016705">
    <property type="term" value="F:oxidoreductase activity, acting on paired donors, with incorporation or reduction of molecular oxygen"/>
    <property type="evidence" value="ECO:0007669"/>
    <property type="project" value="InterPro"/>
</dbReference>
<dbReference type="InterPro" id="IPR001128">
    <property type="entry name" value="Cyt_P450"/>
</dbReference>
<evidence type="ECO:0000313" key="8">
    <source>
        <dbReference type="EMBL" id="KAH9360022.1"/>
    </source>
</evidence>
<sequence length="192" mass="22439">MTGGSTVLLALTFLLVAFAAWAVRRRHKQGLLKRYGFPGPTPNLFFGNWLELKKDRIKVMEEWAQRYGRVYGYYEGEVPKVVIGDMDVIKECFIKQSHAFIDRPPMVISVEPMESCLIGLKGKIWHCSKLVQKNFWLLYSAKPKMYRYRKLRSSFSFIELHLAREHGVGDCRDVLDLRFGRRFCCLAHIFLQ</sequence>
<dbReference type="SUPFAM" id="SSF48264">
    <property type="entry name" value="Cytochrome P450"/>
    <property type="match status" value="1"/>
</dbReference>
<evidence type="ECO:0000256" key="5">
    <source>
        <dbReference type="ARBA" id="ARBA00023004"/>
    </source>
</evidence>
<dbReference type="Pfam" id="PF00067">
    <property type="entry name" value="p450"/>
    <property type="match status" value="1"/>
</dbReference>
<dbReference type="Proteomes" id="UP000821853">
    <property type="component" value="Chromosome 1"/>
</dbReference>
<keyword evidence="5" id="KW-0408">Iron</keyword>
<comment type="similarity">
    <text evidence="1">Belongs to the cytochrome P450 family.</text>
</comment>
<dbReference type="EMBL" id="JABSTR010000001">
    <property type="protein sequence ID" value="KAH9360022.1"/>
    <property type="molecule type" value="Genomic_DNA"/>
</dbReference>
<organism evidence="8 9">
    <name type="scientific">Haemaphysalis longicornis</name>
    <name type="common">Bush tick</name>
    <dbReference type="NCBI Taxonomy" id="44386"/>
    <lineage>
        <taxon>Eukaryota</taxon>
        <taxon>Metazoa</taxon>
        <taxon>Ecdysozoa</taxon>
        <taxon>Arthropoda</taxon>
        <taxon>Chelicerata</taxon>
        <taxon>Arachnida</taxon>
        <taxon>Acari</taxon>
        <taxon>Parasitiformes</taxon>
        <taxon>Ixodida</taxon>
        <taxon>Ixodoidea</taxon>
        <taxon>Ixodidae</taxon>
        <taxon>Haemaphysalinae</taxon>
        <taxon>Haemaphysalis</taxon>
    </lineage>
</organism>
<evidence type="ECO:0000313" key="9">
    <source>
        <dbReference type="Proteomes" id="UP000821853"/>
    </source>
</evidence>
<dbReference type="GO" id="GO:0008395">
    <property type="term" value="F:steroid hydroxylase activity"/>
    <property type="evidence" value="ECO:0007669"/>
    <property type="project" value="TreeGrafter"/>
</dbReference>
<evidence type="ECO:0000256" key="1">
    <source>
        <dbReference type="ARBA" id="ARBA00010617"/>
    </source>
</evidence>
<keyword evidence="6" id="KW-0503">Monooxygenase</keyword>
<proteinExistence type="inferred from homology"/>
<dbReference type="OMA" id="HAFIDRP"/>
<evidence type="ECO:0000256" key="6">
    <source>
        <dbReference type="ARBA" id="ARBA00023033"/>
    </source>
</evidence>
<dbReference type="InterPro" id="IPR002401">
    <property type="entry name" value="Cyt_P450_E_grp-I"/>
</dbReference>
<evidence type="ECO:0008006" key="10">
    <source>
        <dbReference type="Google" id="ProtNLM"/>
    </source>
</evidence>
<dbReference type="VEuPathDB" id="VectorBase:HLOH_047656"/>
<reference evidence="8 9" key="1">
    <citation type="journal article" date="2020" name="Cell">
        <title>Large-Scale Comparative Analyses of Tick Genomes Elucidate Their Genetic Diversity and Vector Capacities.</title>
        <authorList>
            <consortium name="Tick Genome and Microbiome Consortium (TIGMIC)"/>
            <person name="Jia N."/>
            <person name="Wang J."/>
            <person name="Shi W."/>
            <person name="Du L."/>
            <person name="Sun Y."/>
            <person name="Zhan W."/>
            <person name="Jiang J.F."/>
            <person name="Wang Q."/>
            <person name="Zhang B."/>
            <person name="Ji P."/>
            <person name="Bell-Sakyi L."/>
            <person name="Cui X.M."/>
            <person name="Yuan T.T."/>
            <person name="Jiang B.G."/>
            <person name="Yang W.F."/>
            <person name="Lam T.T."/>
            <person name="Chang Q.C."/>
            <person name="Ding S.J."/>
            <person name="Wang X.J."/>
            <person name="Zhu J.G."/>
            <person name="Ruan X.D."/>
            <person name="Zhao L."/>
            <person name="Wei J.T."/>
            <person name="Ye R.Z."/>
            <person name="Que T.C."/>
            <person name="Du C.H."/>
            <person name="Zhou Y.H."/>
            <person name="Cheng J.X."/>
            <person name="Dai P.F."/>
            <person name="Guo W.B."/>
            <person name="Han X.H."/>
            <person name="Huang E.J."/>
            <person name="Li L.F."/>
            <person name="Wei W."/>
            <person name="Gao Y.C."/>
            <person name="Liu J.Z."/>
            <person name="Shao H.Z."/>
            <person name="Wang X."/>
            <person name="Wang C.C."/>
            <person name="Yang T.C."/>
            <person name="Huo Q.B."/>
            <person name="Li W."/>
            <person name="Chen H.Y."/>
            <person name="Chen S.E."/>
            <person name="Zhou L.G."/>
            <person name="Ni X.B."/>
            <person name="Tian J.H."/>
            <person name="Sheng Y."/>
            <person name="Liu T."/>
            <person name="Pan Y.S."/>
            <person name="Xia L.Y."/>
            <person name="Li J."/>
            <person name="Zhao F."/>
            <person name="Cao W.C."/>
        </authorList>
    </citation>
    <scope>NUCLEOTIDE SEQUENCE [LARGE SCALE GENOMIC DNA]</scope>
    <source>
        <strain evidence="8">HaeL-2018</strain>
    </source>
</reference>
<accession>A0A9J6F6R0</accession>
<dbReference type="Gene3D" id="1.10.630.10">
    <property type="entry name" value="Cytochrome P450"/>
    <property type="match status" value="1"/>
</dbReference>
<keyword evidence="4" id="KW-0560">Oxidoreductase</keyword>
<evidence type="ECO:0000256" key="4">
    <source>
        <dbReference type="ARBA" id="ARBA00023002"/>
    </source>
</evidence>
<protein>
    <recommendedName>
        <fullName evidence="10">Cytochrome P450</fullName>
    </recommendedName>
</protein>
<gene>
    <name evidence="8" type="ORF">HPB48_009581</name>
</gene>
<dbReference type="OrthoDB" id="8251073at2759"/>
<feature type="signal peptide" evidence="7">
    <location>
        <begin position="1"/>
        <end position="22"/>
    </location>
</feature>
<keyword evidence="7" id="KW-0732">Signal</keyword>
<dbReference type="GO" id="GO:0005506">
    <property type="term" value="F:iron ion binding"/>
    <property type="evidence" value="ECO:0007669"/>
    <property type="project" value="InterPro"/>
</dbReference>
<evidence type="ECO:0000256" key="7">
    <source>
        <dbReference type="SAM" id="SignalP"/>
    </source>
</evidence>
<comment type="caution">
    <text evidence="8">The sequence shown here is derived from an EMBL/GenBank/DDBJ whole genome shotgun (WGS) entry which is preliminary data.</text>
</comment>
<dbReference type="AlphaFoldDB" id="A0A9J6F6R0"/>
<evidence type="ECO:0000256" key="2">
    <source>
        <dbReference type="ARBA" id="ARBA00022617"/>
    </source>
</evidence>
<name>A0A9J6F6R0_HAELO</name>
<keyword evidence="9" id="KW-1185">Reference proteome</keyword>
<dbReference type="PRINTS" id="PR00463">
    <property type="entry name" value="EP450I"/>
</dbReference>
<evidence type="ECO:0000256" key="3">
    <source>
        <dbReference type="ARBA" id="ARBA00022723"/>
    </source>
</evidence>
<dbReference type="InterPro" id="IPR050705">
    <property type="entry name" value="Cytochrome_P450_3A"/>
</dbReference>
<keyword evidence="3" id="KW-0479">Metal-binding</keyword>
<dbReference type="GO" id="GO:0020037">
    <property type="term" value="F:heme binding"/>
    <property type="evidence" value="ECO:0007669"/>
    <property type="project" value="InterPro"/>
</dbReference>
<dbReference type="PANTHER" id="PTHR24302">
    <property type="entry name" value="CYTOCHROME P450 FAMILY 3"/>
    <property type="match status" value="1"/>
</dbReference>
<dbReference type="PANTHER" id="PTHR24302:SF15">
    <property type="entry name" value="FATTY-ACID PEROXYGENASE"/>
    <property type="match status" value="1"/>
</dbReference>
<feature type="chain" id="PRO_5039890212" description="Cytochrome P450" evidence="7">
    <location>
        <begin position="23"/>
        <end position="192"/>
    </location>
</feature>
<keyword evidence="2" id="KW-0349">Heme</keyword>
<dbReference type="InterPro" id="IPR036396">
    <property type="entry name" value="Cyt_P450_sf"/>
</dbReference>